<dbReference type="VEuPathDB" id="FungiDB:JI435_440790"/>
<dbReference type="Proteomes" id="UP000663193">
    <property type="component" value="Chromosome 13"/>
</dbReference>
<keyword evidence="2" id="KW-1185">Reference proteome</keyword>
<evidence type="ECO:0000313" key="2">
    <source>
        <dbReference type="Proteomes" id="UP000663193"/>
    </source>
</evidence>
<protein>
    <submittedName>
        <fullName evidence="1">Uncharacterized protein</fullName>
    </submittedName>
</protein>
<proteinExistence type="predicted"/>
<dbReference type="EMBL" id="CP069035">
    <property type="protein sequence ID" value="QRD02395.1"/>
    <property type="molecule type" value="Genomic_DNA"/>
</dbReference>
<name>A0A7U2FG39_PHANO</name>
<sequence>MSSSSQNTATPGGKRSAIKKMIDDSIVTVNLPECSKTEFFPSSRVAEIATIKNISEYTAEDPSTHWGKEDRADVVRRVHETASKLFICCAKNMWPMAFLNHVVDIAKFLDKDIYGEELLETNNQENKEGGFQDKLIEEMEIHKMSAIEPGNFDQSLVREQYPFTSVTRVFGLGPAVPQRYNVHIHEDYWNGPRDDFVMMEYKSKVFPDHKQFGDAIAGFYSRHEDQRETYCLLFPKHS</sequence>
<dbReference type="AlphaFoldDB" id="A0A7U2FG39"/>
<accession>A0A7U2FG39</accession>
<gene>
    <name evidence="1" type="ORF">JI435_440790</name>
</gene>
<organism evidence="1 2">
    <name type="scientific">Phaeosphaeria nodorum (strain SN15 / ATCC MYA-4574 / FGSC 10173)</name>
    <name type="common">Glume blotch fungus</name>
    <name type="synonym">Parastagonospora nodorum</name>
    <dbReference type="NCBI Taxonomy" id="321614"/>
    <lineage>
        <taxon>Eukaryota</taxon>
        <taxon>Fungi</taxon>
        <taxon>Dikarya</taxon>
        <taxon>Ascomycota</taxon>
        <taxon>Pezizomycotina</taxon>
        <taxon>Dothideomycetes</taxon>
        <taxon>Pleosporomycetidae</taxon>
        <taxon>Pleosporales</taxon>
        <taxon>Pleosporineae</taxon>
        <taxon>Phaeosphaeriaceae</taxon>
        <taxon>Parastagonospora</taxon>
    </lineage>
</organism>
<reference evidence="2" key="1">
    <citation type="journal article" date="2021" name="BMC Genomics">
        <title>Chromosome-level genome assembly and manually-curated proteome of model necrotroph Parastagonospora nodorum Sn15 reveals a genome-wide trove of candidate effector homologs, and redundancy of virulence-related functions within an accessory chromosome.</title>
        <authorList>
            <person name="Bertazzoni S."/>
            <person name="Jones D.A.B."/>
            <person name="Phan H.T."/>
            <person name="Tan K.-C."/>
            <person name="Hane J.K."/>
        </authorList>
    </citation>
    <scope>NUCLEOTIDE SEQUENCE [LARGE SCALE GENOMIC DNA]</scope>
    <source>
        <strain evidence="2">SN15 / ATCC MYA-4574 / FGSC 10173)</strain>
    </source>
</reference>
<evidence type="ECO:0000313" key="1">
    <source>
        <dbReference type="EMBL" id="QRD02395.1"/>
    </source>
</evidence>